<dbReference type="PATRIC" id="fig|1114856.3.peg.2523"/>
<name>L9VT22_9EURY</name>
<comment type="caution">
    <text evidence="1">The sequence shown here is derived from an EMBL/GenBank/DDBJ whole genome shotgun (WGS) entry which is preliminary data.</text>
</comment>
<dbReference type="EMBL" id="AOHW01000033">
    <property type="protein sequence ID" value="ELY40314.1"/>
    <property type="molecule type" value="Genomic_DNA"/>
</dbReference>
<dbReference type="RefSeq" id="WP_006090288.1">
    <property type="nucleotide sequence ID" value="NZ_AOHW01000033.1"/>
</dbReference>
<accession>L9VT22</accession>
<reference evidence="1 2" key="1">
    <citation type="journal article" date="2014" name="PLoS Genet.">
        <title>Phylogenetically driven sequencing of extremely halophilic archaea reveals strategies for static and dynamic osmo-response.</title>
        <authorList>
            <person name="Becker E.A."/>
            <person name="Seitzer P.M."/>
            <person name="Tritt A."/>
            <person name="Larsen D."/>
            <person name="Krusor M."/>
            <person name="Yao A.I."/>
            <person name="Wu D."/>
            <person name="Madern D."/>
            <person name="Eisen J.A."/>
            <person name="Darling A.E."/>
            <person name="Facciotti M.T."/>
        </authorList>
    </citation>
    <scope>NUCLEOTIDE SEQUENCE [LARGE SCALE GENOMIC DNA]</scope>
    <source>
        <strain evidence="1 2">GA33</strain>
    </source>
</reference>
<evidence type="ECO:0000313" key="1">
    <source>
        <dbReference type="EMBL" id="ELY40314.1"/>
    </source>
</evidence>
<organism evidence="1 2">
    <name type="scientific">Natronorubrum tibetense GA33</name>
    <dbReference type="NCBI Taxonomy" id="1114856"/>
    <lineage>
        <taxon>Archaea</taxon>
        <taxon>Methanobacteriati</taxon>
        <taxon>Methanobacteriota</taxon>
        <taxon>Stenosarchaea group</taxon>
        <taxon>Halobacteria</taxon>
        <taxon>Halobacteriales</taxon>
        <taxon>Natrialbaceae</taxon>
        <taxon>Natronorubrum</taxon>
    </lineage>
</organism>
<gene>
    <name evidence="1" type="ORF">C496_12097</name>
</gene>
<dbReference type="AlphaFoldDB" id="L9VT22"/>
<evidence type="ECO:0000313" key="2">
    <source>
        <dbReference type="Proteomes" id="UP000011599"/>
    </source>
</evidence>
<protein>
    <submittedName>
        <fullName evidence="1">Uncharacterized protein</fullName>
    </submittedName>
</protein>
<dbReference type="Proteomes" id="UP000011599">
    <property type="component" value="Unassembled WGS sequence"/>
</dbReference>
<sequence length="68" mass="6969">MPSHHIEEYDVLGIGSGSGLGVANVATQRGQSVALQFGTSGAVHIRPVLSEVVQRAFSGGFSRGGHGH</sequence>
<proteinExistence type="predicted"/>
<keyword evidence="2" id="KW-1185">Reference proteome</keyword>